<evidence type="ECO:0000313" key="3">
    <source>
        <dbReference type="Proteomes" id="UP001652431"/>
    </source>
</evidence>
<comment type="caution">
    <text evidence="2">The sequence shown here is derived from an EMBL/GenBank/DDBJ whole genome shotgun (WGS) entry which is preliminary data.</text>
</comment>
<accession>A0ABT2RQ10</accession>
<dbReference type="RefSeq" id="WP_158371212.1">
    <property type="nucleotide sequence ID" value="NZ_JAOQJU010000020.1"/>
</dbReference>
<keyword evidence="3" id="KW-1185">Reference proteome</keyword>
<sequence>MSVMQIGLLGIAGVLMAVQFKSGKSEYGIYISIGLSLLVFFSIVSKLKVILDVVRQIGETIHLNTAYVGMLMKMLGIAYVAEFSSGICKDAGYQTIASQIEIFSKLAILVMGMPVILALLEMIGEFLS</sequence>
<dbReference type="EMBL" id="JAOQJU010000020">
    <property type="protein sequence ID" value="MCU6687492.1"/>
    <property type="molecule type" value="Genomic_DNA"/>
</dbReference>
<protein>
    <submittedName>
        <fullName evidence="2">Stage III sporulation protein AD</fullName>
    </submittedName>
</protein>
<keyword evidence="1" id="KW-0812">Transmembrane</keyword>
<reference evidence="2 3" key="1">
    <citation type="journal article" date="2021" name="ISME Commun">
        <title>Automated analysis of genomic sequences facilitates high-throughput and comprehensive description of bacteria.</title>
        <authorList>
            <person name="Hitch T.C.A."/>
        </authorList>
    </citation>
    <scope>NUCLEOTIDE SEQUENCE [LARGE SCALE GENOMIC DNA]</scope>
    <source>
        <strain evidence="2 3">Sanger_03</strain>
    </source>
</reference>
<name>A0ABT2RQ10_9FIRM</name>
<organism evidence="2 3">
    <name type="scientific">Dorea acetigenes</name>
    <dbReference type="NCBI Taxonomy" id="2981787"/>
    <lineage>
        <taxon>Bacteria</taxon>
        <taxon>Bacillati</taxon>
        <taxon>Bacillota</taxon>
        <taxon>Clostridia</taxon>
        <taxon>Lachnospirales</taxon>
        <taxon>Lachnospiraceae</taxon>
        <taxon>Dorea</taxon>
    </lineage>
</organism>
<feature type="transmembrane region" description="Helical" evidence="1">
    <location>
        <begin position="27"/>
        <end position="49"/>
    </location>
</feature>
<evidence type="ECO:0000313" key="2">
    <source>
        <dbReference type="EMBL" id="MCU6687492.1"/>
    </source>
</evidence>
<dbReference type="InterPro" id="IPR025664">
    <property type="entry name" value="Spore_III_AC/AD"/>
</dbReference>
<feature type="transmembrane region" description="Helical" evidence="1">
    <location>
        <begin position="61"/>
        <end position="82"/>
    </location>
</feature>
<proteinExistence type="predicted"/>
<keyword evidence="1" id="KW-0472">Membrane</keyword>
<dbReference type="Pfam" id="PF06686">
    <property type="entry name" value="SpoIIIAC"/>
    <property type="match status" value="2"/>
</dbReference>
<dbReference type="Proteomes" id="UP001652431">
    <property type="component" value="Unassembled WGS sequence"/>
</dbReference>
<evidence type="ECO:0000256" key="1">
    <source>
        <dbReference type="SAM" id="Phobius"/>
    </source>
</evidence>
<feature type="transmembrane region" description="Helical" evidence="1">
    <location>
        <begin position="102"/>
        <end position="120"/>
    </location>
</feature>
<keyword evidence="1" id="KW-1133">Transmembrane helix</keyword>
<gene>
    <name evidence="2" type="ORF">OCV99_13280</name>
</gene>